<keyword evidence="2" id="KW-0812">Transmembrane</keyword>
<sequence>MSGADNSKQVPQQTQAAVAPSEQAKPMGRFQRLKAKISETPMNLDFEKLRNTDWKALRRSIIRVGPADENEFNAFSTKASPEKEPPLISKEFIEKYKSLGLEESYSYNEDVVADFNRKNLTLEELESLVPIPGAFYKCRNKGGASSVDLDKNNVFYKRCLATFSLLIVNTYVVITILYDAKIISPENKRVYRLFPLISYPGVVLGFCGFLFYKNSQMNKELDRKYTPLWKHILEQTKKAKEANEVTE</sequence>
<dbReference type="Proteomes" id="UP001295684">
    <property type="component" value="Unassembled WGS sequence"/>
</dbReference>
<reference evidence="3" key="1">
    <citation type="submission" date="2023-07" db="EMBL/GenBank/DDBJ databases">
        <authorList>
            <consortium name="AG Swart"/>
            <person name="Singh M."/>
            <person name="Singh A."/>
            <person name="Seah K."/>
            <person name="Emmerich C."/>
        </authorList>
    </citation>
    <scope>NUCLEOTIDE SEQUENCE</scope>
    <source>
        <strain evidence="3">DP1</strain>
    </source>
</reference>
<gene>
    <name evidence="3" type="ORF">ECRASSUSDP1_LOCUS20173</name>
</gene>
<evidence type="ECO:0000256" key="2">
    <source>
        <dbReference type="SAM" id="Phobius"/>
    </source>
</evidence>
<dbReference type="AlphaFoldDB" id="A0AAD2D437"/>
<evidence type="ECO:0000256" key="1">
    <source>
        <dbReference type="SAM" id="MobiDB-lite"/>
    </source>
</evidence>
<feature type="compositionally biased region" description="Low complexity" evidence="1">
    <location>
        <begin position="9"/>
        <end position="20"/>
    </location>
</feature>
<feature type="transmembrane region" description="Helical" evidence="2">
    <location>
        <begin position="190"/>
        <end position="212"/>
    </location>
</feature>
<evidence type="ECO:0000313" key="4">
    <source>
        <dbReference type="Proteomes" id="UP001295684"/>
    </source>
</evidence>
<keyword evidence="2" id="KW-0472">Membrane</keyword>
<feature type="region of interest" description="Disordered" evidence="1">
    <location>
        <begin position="1"/>
        <end position="29"/>
    </location>
</feature>
<protein>
    <submittedName>
        <fullName evidence="3">Uncharacterized protein</fullName>
    </submittedName>
</protein>
<evidence type="ECO:0000313" key="3">
    <source>
        <dbReference type="EMBL" id="CAI2378773.1"/>
    </source>
</evidence>
<keyword evidence="2" id="KW-1133">Transmembrane helix</keyword>
<comment type="caution">
    <text evidence="3">The sequence shown here is derived from an EMBL/GenBank/DDBJ whole genome shotgun (WGS) entry which is preliminary data.</text>
</comment>
<dbReference type="EMBL" id="CAMPGE010020538">
    <property type="protein sequence ID" value="CAI2378773.1"/>
    <property type="molecule type" value="Genomic_DNA"/>
</dbReference>
<keyword evidence="4" id="KW-1185">Reference proteome</keyword>
<proteinExistence type="predicted"/>
<feature type="transmembrane region" description="Helical" evidence="2">
    <location>
        <begin position="159"/>
        <end position="178"/>
    </location>
</feature>
<name>A0AAD2D437_EUPCR</name>
<organism evidence="3 4">
    <name type="scientific">Euplotes crassus</name>
    <dbReference type="NCBI Taxonomy" id="5936"/>
    <lineage>
        <taxon>Eukaryota</taxon>
        <taxon>Sar</taxon>
        <taxon>Alveolata</taxon>
        <taxon>Ciliophora</taxon>
        <taxon>Intramacronucleata</taxon>
        <taxon>Spirotrichea</taxon>
        <taxon>Hypotrichia</taxon>
        <taxon>Euplotida</taxon>
        <taxon>Euplotidae</taxon>
        <taxon>Moneuplotes</taxon>
    </lineage>
</organism>
<accession>A0AAD2D437</accession>